<evidence type="ECO:0000313" key="2">
    <source>
        <dbReference type="Proteomes" id="UP001501842"/>
    </source>
</evidence>
<dbReference type="RefSeq" id="WP_344448949.1">
    <property type="nucleotide sequence ID" value="NZ_BAAATZ010000003.1"/>
</dbReference>
<proteinExistence type="predicted"/>
<sequence length="244" mass="26633">MTSTEPRGRVEPTRYAAESPPVVREPFWAGSVRAVFGAASRLRGGHVFHPAGAMYAATLTIDHGDFLRGASEHRTYEAVVRVSKALSLPRGLPDFLGIALHVPTSEGLLDLLFATTGRRVGLRHVLVPRRSFTSGVYTTLMPYSIKGRTAVLGLFPLRGRRIPARLDEFDRAVTEAPLAFRVASASPAGSWRPHGTLRVHTPWSGEDLGAFDPELHNVPELHPTGPFQTVRRLAYQGSRGARGE</sequence>
<dbReference type="Proteomes" id="UP001501842">
    <property type="component" value="Unassembled WGS sequence"/>
</dbReference>
<reference evidence="1 2" key="1">
    <citation type="journal article" date="2019" name="Int. J. Syst. Evol. Microbiol.">
        <title>The Global Catalogue of Microorganisms (GCM) 10K type strain sequencing project: providing services to taxonomists for standard genome sequencing and annotation.</title>
        <authorList>
            <consortium name="The Broad Institute Genomics Platform"/>
            <consortium name="The Broad Institute Genome Sequencing Center for Infectious Disease"/>
            <person name="Wu L."/>
            <person name="Ma J."/>
        </authorList>
    </citation>
    <scope>NUCLEOTIDE SEQUENCE [LARGE SCALE GENOMIC DNA]</scope>
    <source>
        <strain evidence="1 2">JCM 8201</strain>
    </source>
</reference>
<evidence type="ECO:0000313" key="1">
    <source>
        <dbReference type="EMBL" id="GAA2720940.1"/>
    </source>
</evidence>
<keyword evidence="2" id="KW-1185">Reference proteome</keyword>
<dbReference type="EMBL" id="BAAATZ010000003">
    <property type="protein sequence ID" value="GAA2720940.1"/>
    <property type="molecule type" value="Genomic_DNA"/>
</dbReference>
<accession>A0ABN3TXN9</accession>
<name>A0ABN3TXN9_9ACTN</name>
<comment type="caution">
    <text evidence="1">The sequence shown here is derived from an EMBL/GenBank/DDBJ whole genome shotgun (WGS) entry which is preliminary data.</text>
</comment>
<organism evidence="1 2">
    <name type="scientific">Actinocorallia aurantiaca</name>
    <dbReference type="NCBI Taxonomy" id="46204"/>
    <lineage>
        <taxon>Bacteria</taxon>
        <taxon>Bacillati</taxon>
        <taxon>Actinomycetota</taxon>
        <taxon>Actinomycetes</taxon>
        <taxon>Streptosporangiales</taxon>
        <taxon>Thermomonosporaceae</taxon>
        <taxon>Actinocorallia</taxon>
    </lineage>
</organism>
<gene>
    <name evidence="1" type="ORF">GCM10010439_10020</name>
</gene>
<evidence type="ECO:0008006" key="3">
    <source>
        <dbReference type="Google" id="ProtNLM"/>
    </source>
</evidence>
<protein>
    <recommendedName>
        <fullName evidence="3">Phosphodiesterase</fullName>
    </recommendedName>
</protein>